<evidence type="ECO:0000313" key="2">
    <source>
        <dbReference type="EMBL" id="KAK3376168.1"/>
    </source>
</evidence>
<evidence type="ECO:0000313" key="3">
    <source>
        <dbReference type="Proteomes" id="UP001287356"/>
    </source>
</evidence>
<dbReference type="InterPro" id="IPR010730">
    <property type="entry name" value="HET"/>
</dbReference>
<reference evidence="2" key="2">
    <citation type="submission" date="2023-06" db="EMBL/GenBank/DDBJ databases">
        <authorList>
            <consortium name="Lawrence Berkeley National Laboratory"/>
            <person name="Haridas S."/>
            <person name="Hensen N."/>
            <person name="Bonometti L."/>
            <person name="Westerberg I."/>
            <person name="Brannstrom I.O."/>
            <person name="Guillou S."/>
            <person name="Cros-Aarteil S."/>
            <person name="Calhoun S."/>
            <person name="Kuo A."/>
            <person name="Mondo S."/>
            <person name="Pangilinan J."/>
            <person name="Riley R."/>
            <person name="Labutti K."/>
            <person name="Andreopoulos B."/>
            <person name="Lipzen A."/>
            <person name="Chen C."/>
            <person name="Yanf M."/>
            <person name="Daum C."/>
            <person name="Ng V."/>
            <person name="Clum A."/>
            <person name="Steindorff A."/>
            <person name="Ohm R."/>
            <person name="Martin F."/>
            <person name="Silar P."/>
            <person name="Natvig D."/>
            <person name="Lalanne C."/>
            <person name="Gautier V."/>
            <person name="Ament-Velasquez S.L."/>
            <person name="Kruys A."/>
            <person name="Hutchinson M.I."/>
            <person name="Powell A.J."/>
            <person name="Barry K."/>
            <person name="Miller A.N."/>
            <person name="Grigoriev I.V."/>
            <person name="Debuchy R."/>
            <person name="Gladieux P."/>
            <person name="Thoren M.H."/>
            <person name="Johannesson H."/>
        </authorList>
    </citation>
    <scope>NUCLEOTIDE SEQUENCE</scope>
    <source>
        <strain evidence="2">CBS 958.72</strain>
    </source>
</reference>
<evidence type="ECO:0000259" key="1">
    <source>
        <dbReference type="Pfam" id="PF06985"/>
    </source>
</evidence>
<reference evidence="2" key="1">
    <citation type="journal article" date="2023" name="Mol. Phylogenet. Evol.">
        <title>Genome-scale phylogeny and comparative genomics of the fungal order Sordariales.</title>
        <authorList>
            <person name="Hensen N."/>
            <person name="Bonometti L."/>
            <person name="Westerberg I."/>
            <person name="Brannstrom I.O."/>
            <person name="Guillou S."/>
            <person name="Cros-Aarteil S."/>
            <person name="Calhoun S."/>
            <person name="Haridas S."/>
            <person name="Kuo A."/>
            <person name="Mondo S."/>
            <person name="Pangilinan J."/>
            <person name="Riley R."/>
            <person name="LaButti K."/>
            <person name="Andreopoulos B."/>
            <person name="Lipzen A."/>
            <person name="Chen C."/>
            <person name="Yan M."/>
            <person name="Daum C."/>
            <person name="Ng V."/>
            <person name="Clum A."/>
            <person name="Steindorff A."/>
            <person name="Ohm R.A."/>
            <person name="Martin F."/>
            <person name="Silar P."/>
            <person name="Natvig D.O."/>
            <person name="Lalanne C."/>
            <person name="Gautier V."/>
            <person name="Ament-Velasquez S.L."/>
            <person name="Kruys A."/>
            <person name="Hutchinson M.I."/>
            <person name="Powell A.J."/>
            <person name="Barry K."/>
            <person name="Miller A.N."/>
            <person name="Grigoriev I.V."/>
            <person name="Debuchy R."/>
            <person name="Gladieux P."/>
            <person name="Hiltunen Thoren M."/>
            <person name="Johannesson H."/>
        </authorList>
    </citation>
    <scope>NUCLEOTIDE SEQUENCE</scope>
    <source>
        <strain evidence="2">CBS 958.72</strain>
    </source>
</reference>
<name>A0AAE0NAJ6_9PEZI</name>
<dbReference type="Proteomes" id="UP001287356">
    <property type="component" value="Unassembled WGS sequence"/>
</dbReference>
<feature type="domain" description="Heterokaryon incompatibility" evidence="1">
    <location>
        <begin position="85"/>
        <end position="232"/>
    </location>
</feature>
<dbReference type="PANTHER" id="PTHR33112:SF12">
    <property type="entry name" value="HETEROKARYON INCOMPATIBILITY DOMAIN-CONTAINING PROTEIN"/>
    <property type="match status" value="1"/>
</dbReference>
<organism evidence="2 3">
    <name type="scientific">Lasiosphaeria ovina</name>
    <dbReference type="NCBI Taxonomy" id="92902"/>
    <lineage>
        <taxon>Eukaryota</taxon>
        <taxon>Fungi</taxon>
        <taxon>Dikarya</taxon>
        <taxon>Ascomycota</taxon>
        <taxon>Pezizomycotina</taxon>
        <taxon>Sordariomycetes</taxon>
        <taxon>Sordariomycetidae</taxon>
        <taxon>Sordariales</taxon>
        <taxon>Lasiosphaeriaceae</taxon>
        <taxon>Lasiosphaeria</taxon>
    </lineage>
</organism>
<dbReference type="Pfam" id="PF06985">
    <property type="entry name" value="HET"/>
    <property type="match status" value="1"/>
</dbReference>
<keyword evidence="3" id="KW-1185">Reference proteome</keyword>
<dbReference type="PANTHER" id="PTHR33112">
    <property type="entry name" value="DOMAIN PROTEIN, PUTATIVE-RELATED"/>
    <property type="match status" value="1"/>
</dbReference>
<dbReference type="AlphaFoldDB" id="A0AAE0NAJ6"/>
<accession>A0AAE0NAJ6</accession>
<gene>
    <name evidence="2" type="ORF">B0T24DRAFT_525761</name>
</gene>
<sequence length="384" mass="43590">MWNIILYSSAPCHDKFDHANLPGRLVPRDQIDMSMIRGWLHKCEAEHGAACNTAYLGQDLLASGQLILVDVVDDCLTYSTPKTRYLTLSYVWGQVSQLRLLTSNTSRLFTPGGLSREPISTPKTIRDALQVVRQIGERYIWIDALCIIQDSAEDVQRQLPRMGSIYGESLATLIAVDGTNADEDLPGVRPFTRRPTLYHQWTDLGIDIAHRPTFRQTIERSRYNTRGWTFQERLLAKRCIFFSAGEVSFQCREQLWFESIWEDADSHSSTTSPDLVNVMTHWSLLPATDVDAQTLFNNYYIDLVQGFTEKTLGNPEDILSAFAGIVEHVTKTTKTTFFCGLCSPLTESLLWYHPTRAPSRREAGAPGQFPSWSWAGWKAPVRYD</sequence>
<proteinExistence type="predicted"/>
<protein>
    <submittedName>
        <fullName evidence="2">Heterokaryon incompatibility protein-domain-containing protein</fullName>
    </submittedName>
</protein>
<dbReference type="EMBL" id="JAULSN010000003">
    <property type="protein sequence ID" value="KAK3376168.1"/>
    <property type="molecule type" value="Genomic_DNA"/>
</dbReference>
<feature type="non-terminal residue" evidence="2">
    <location>
        <position position="384"/>
    </location>
</feature>
<comment type="caution">
    <text evidence="2">The sequence shown here is derived from an EMBL/GenBank/DDBJ whole genome shotgun (WGS) entry which is preliminary data.</text>
</comment>